<dbReference type="STRING" id="229535.A0A0M9WDP3"/>
<dbReference type="EMBL" id="LHQQ01000150">
    <property type="protein sequence ID" value="KOS40825.1"/>
    <property type="molecule type" value="Genomic_DNA"/>
</dbReference>
<accession>A0A0M9WDP3</accession>
<name>A0A0M9WDP3_9EURO</name>
<dbReference type="Proteomes" id="UP000037696">
    <property type="component" value="Unassembled WGS sequence"/>
</dbReference>
<comment type="caution">
    <text evidence="1">The sequence shown here is derived from an EMBL/GenBank/DDBJ whole genome shotgun (WGS) entry which is preliminary data.</text>
</comment>
<keyword evidence="2" id="KW-1185">Reference proteome</keyword>
<reference evidence="1 2" key="1">
    <citation type="submission" date="2015-08" db="EMBL/GenBank/DDBJ databases">
        <title>Genome sequencing of Penicillium nordicum.</title>
        <authorList>
            <person name="Nguyen H.D."/>
            <person name="Seifert K.A."/>
        </authorList>
    </citation>
    <scope>NUCLEOTIDE SEQUENCE [LARGE SCALE GENOMIC DNA]</scope>
    <source>
        <strain evidence="1 2">DAOMC 185683</strain>
    </source>
</reference>
<sequence length="80" mass="8631">MPLVAQCSTAISAACHPMTSSMDDTTNHALRPVQWGEIPGIYSDQGLMVFSHRIDSGEDVSGRKCGNEELAAIDATKRRP</sequence>
<dbReference type="OrthoDB" id="5429634at2759"/>
<evidence type="ECO:0000313" key="1">
    <source>
        <dbReference type="EMBL" id="KOS40825.1"/>
    </source>
</evidence>
<proteinExistence type="predicted"/>
<gene>
    <name evidence="1" type="ORF">ACN38_g8321</name>
</gene>
<evidence type="ECO:0000313" key="2">
    <source>
        <dbReference type="Proteomes" id="UP000037696"/>
    </source>
</evidence>
<dbReference type="AlphaFoldDB" id="A0A0M9WDP3"/>
<protein>
    <submittedName>
        <fullName evidence="1">Uncharacterized protein</fullName>
    </submittedName>
</protein>
<organism evidence="1 2">
    <name type="scientific">Penicillium nordicum</name>
    <dbReference type="NCBI Taxonomy" id="229535"/>
    <lineage>
        <taxon>Eukaryota</taxon>
        <taxon>Fungi</taxon>
        <taxon>Dikarya</taxon>
        <taxon>Ascomycota</taxon>
        <taxon>Pezizomycotina</taxon>
        <taxon>Eurotiomycetes</taxon>
        <taxon>Eurotiomycetidae</taxon>
        <taxon>Eurotiales</taxon>
        <taxon>Aspergillaceae</taxon>
        <taxon>Penicillium</taxon>
    </lineage>
</organism>